<feature type="active site" description="Nucleophile" evidence="8">
    <location>
        <position position="135"/>
    </location>
</feature>
<reference evidence="11 12" key="1">
    <citation type="submission" date="2014-12" db="EMBL/GenBank/DDBJ databases">
        <title>Genome sequencing of Photobacterium gaetbulicola AD005a.</title>
        <authorList>
            <person name="Adrian T.G.S."/>
            <person name="Chan K.G."/>
        </authorList>
    </citation>
    <scope>NUCLEOTIDE SEQUENCE [LARGE SCALE GENOMIC DNA]</scope>
    <source>
        <strain evidence="11 12">AD005a</strain>
    </source>
</reference>
<feature type="chain" id="PRO_5002128193" description="Beta-glucanase" evidence="9">
    <location>
        <begin position="25"/>
        <end position="265"/>
    </location>
</feature>
<sequence>MSLRSLLHTAGLFNMLTMSPFLLAGNSITDPLTALNTELWWKSDGWCNGFPFDSRWEGEAISHSADGMAITLSHAPNGEDAFEFQSGELRSHDFYGYGCYEVEIKPIAEPGVISSFFLFAGPYDKPEDGNGKHNEIDIEFLGHNTSVMQVNYWSNHDSHARSHEHLIYLDFDASQDFHRYGIKWTKDAINWYVDGKLVHSVQSTGDDPTPSVTDSRLRIMANVWATSHQISNWAGEFSQDPATTVTAEYRNFRFVSDPTCAQGNE</sequence>
<dbReference type="Proteomes" id="UP000031278">
    <property type="component" value="Unassembled WGS sequence"/>
</dbReference>
<feature type="domain" description="GH16" evidence="10">
    <location>
        <begin position="7"/>
        <end position="257"/>
    </location>
</feature>
<evidence type="ECO:0000256" key="9">
    <source>
        <dbReference type="SAM" id="SignalP"/>
    </source>
</evidence>
<name>A0A0B9GF07_9GAMM</name>
<evidence type="ECO:0000256" key="3">
    <source>
        <dbReference type="ARBA" id="ARBA00022801"/>
    </source>
</evidence>
<evidence type="ECO:0000256" key="5">
    <source>
        <dbReference type="ARBA" id="ARBA00029722"/>
    </source>
</evidence>
<protein>
    <recommendedName>
        <fullName evidence="2">Beta-glucanase</fullName>
    </recommendedName>
    <alternativeName>
        <fullName evidence="7">1,3-1,4-beta-D-glucan 4-glucanohydrolase</fullName>
    </alternativeName>
    <alternativeName>
        <fullName evidence="6">Endo-beta-1,3-1,4 glucanase</fullName>
    </alternativeName>
    <alternativeName>
        <fullName evidence="5">Lichenase</fullName>
    </alternativeName>
</protein>
<dbReference type="EMBL" id="JWLZ01000159">
    <property type="protein sequence ID" value="KHT63330.1"/>
    <property type="molecule type" value="Genomic_DNA"/>
</dbReference>
<dbReference type="InterPro" id="IPR008264">
    <property type="entry name" value="Beta_glucanase"/>
</dbReference>
<accession>A0A0B9GF07</accession>
<feature type="signal peptide" evidence="9">
    <location>
        <begin position="1"/>
        <end position="24"/>
    </location>
</feature>
<evidence type="ECO:0000256" key="8">
    <source>
        <dbReference type="PIRSR" id="PIRSR608264-1"/>
    </source>
</evidence>
<organism evidence="11 12">
    <name type="scientific">Photobacterium gaetbulicola</name>
    <dbReference type="NCBI Taxonomy" id="1295392"/>
    <lineage>
        <taxon>Bacteria</taxon>
        <taxon>Pseudomonadati</taxon>
        <taxon>Pseudomonadota</taxon>
        <taxon>Gammaproteobacteria</taxon>
        <taxon>Vibrionales</taxon>
        <taxon>Vibrionaceae</taxon>
        <taxon>Photobacterium</taxon>
    </lineage>
</organism>
<dbReference type="PROSITE" id="PS51762">
    <property type="entry name" value="GH16_2"/>
    <property type="match status" value="1"/>
</dbReference>
<evidence type="ECO:0000259" key="10">
    <source>
        <dbReference type="PROSITE" id="PS51762"/>
    </source>
</evidence>
<dbReference type="InterPro" id="IPR013320">
    <property type="entry name" value="ConA-like_dom_sf"/>
</dbReference>
<dbReference type="GO" id="GO:0005975">
    <property type="term" value="P:carbohydrate metabolic process"/>
    <property type="evidence" value="ECO:0007669"/>
    <property type="project" value="InterPro"/>
</dbReference>
<dbReference type="GO" id="GO:0004553">
    <property type="term" value="F:hydrolase activity, hydrolyzing O-glycosyl compounds"/>
    <property type="evidence" value="ECO:0007669"/>
    <property type="project" value="InterPro"/>
</dbReference>
<dbReference type="PRINTS" id="PR00737">
    <property type="entry name" value="GLHYDRLASE16"/>
</dbReference>
<dbReference type="AlphaFoldDB" id="A0A0B9GF07"/>
<dbReference type="InterPro" id="IPR000757">
    <property type="entry name" value="Beta-glucanase-like"/>
</dbReference>
<comment type="similarity">
    <text evidence="1">Belongs to the glycosyl hydrolase 16 family.</text>
</comment>
<evidence type="ECO:0000256" key="6">
    <source>
        <dbReference type="ARBA" id="ARBA00029771"/>
    </source>
</evidence>
<comment type="caution">
    <text evidence="11">The sequence shown here is derived from an EMBL/GenBank/DDBJ whole genome shotgun (WGS) entry which is preliminary data.</text>
</comment>
<dbReference type="Gene3D" id="2.60.120.200">
    <property type="match status" value="1"/>
</dbReference>
<dbReference type="PANTHER" id="PTHR31062">
    <property type="entry name" value="XYLOGLUCAN ENDOTRANSGLUCOSYLASE/HYDROLASE PROTEIN 8-RELATED"/>
    <property type="match status" value="1"/>
</dbReference>
<evidence type="ECO:0000313" key="11">
    <source>
        <dbReference type="EMBL" id="KHT63330.1"/>
    </source>
</evidence>
<keyword evidence="3" id="KW-0378">Hydrolase</keyword>
<keyword evidence="9" id="KW-0732">Signal</keyword>
<gene>
    <name evidence="11" type="ORF">RJ45_13130</name>
</gene>
<evidence type="ECO:0000256" key="4">
    <source>
        <dbReference type="ARBA" id="ARBA00023295"/>
    </source>
</evidence>
<evidence type="ECO:0000256" key="2">
    <source>
        <dbReference type="ARBA" id="ARBA00014569"/>
    </source>
</evidence>
<dbReference type="InterPro" id="IPR044791">
    <property type="entry name" value="Beta-glucanase/XTH"/>
</dbReference>
<dbReference type="Pfam" id="PF00722">
    <property type="entry name" value="Glyco_hydro_16"/>
    <property type="match status" value="1"/>
</dbReference>
<evidence type="ECO:0000256" key="1">
    <source>
        <dbReference type="ARBA" id="ARBA00006865"/>
    </source>
</evidence>
<evidence type="ECO:0000256" key="7">
    <source>
        <dbReference type="ARBA" id="ARBA00031665"/>
    </source>
</evidence>
<dbReference type="SUPFAM" id="SSF49899">
    <property type="entry name" value="Concanavalin A-like lectins/glucanases"/>
    <property type="match status" value="1"/>
</dbReference>
<keyword evidence="4" id="KW-0326">Glycosidase</keyword>
<feature type="active site" description="Proton donor" evidence="8">
    <location>
        <position position="139"/>
    </location>
</feature>
<evidence type="ECO:0000313" key="12">
    <source>
        <dbReference type="Proteomes" id="UP000031278"/>
    </source>
</evidence>
<proteinExistence type="inferred from homology"/>
<dbReference type="RefSeq" id="WP_039462563.1">
    <property type="nucleotide sequence ID" value="NZ_JWLZ01000159.1"/>
</dbReference>